<gene>
    <name evidence="2" type="ORF">F0L46_04700</name>
</gene>
<dbReference type="Gene3D" id="3.40.50.10320">
    <property type="entry name" value="LmbE-like"/>
    <property type="match status" value="1"/>
</dbReference>
<dbReference type="AlphaFoldDB" id="A0A5B2VS83"/>
<proteinExistence type="predicted"/>
<keyword evidence="3" id="KW-1185">Reference proteome</keyword>
<reference evidence="2 3" key="1">
    <citation type="submission" date="2019-09" db="EMBL/GenBank/DDBJ databases">
        <title>Salinarimonas rosea gen. nov., sp. nov., a new member of the a-2 subgroup of the Proteobacteria.</title>
        <authorList>
            <person name="Liu J."/>
        </authorList>
    </citation>
    <scope>NUCLEOTIDE SEQUENCE [LARGE SCALE GENOMIC DNA]</scope>
    <source>
        <strain evidence="2 3">BN140002</strain>
    </source>
</reference>
<dbReference type="OrthoDB" id="128519at2"/>
<protein>
    <submittedName>
        <fullName evidence="2">PIG-L family deacetylase</fullName>
    </submittedName>
</protein>
<dbReference type="PANTHER" id="PTHR12993:SF26">
    <property type="entry name" value="1D-MYO-INOSITOL 2-ACETAMIDO-2-DEOXY-ALPHA-D-GLUCOPYRANOSIDE DEACETYLASE"/>
    <property type="match status" value="1"/>
</dbReference>
<reference evidence="2 3" key="2">
    <citation type="submission" date="2019-09" db="EMBL/GenBank/DDBJ databases">
        <authorList>
            <person name="Jin C."/>
        </authorList>
    </citation>
    <scope>NUCLEOTIDE SEQUENCE [LARGE SCALE GENOMIC DNA]</scope>
    <source>
        <strain evidence="2 3">BN140002</strain>
    </source>
</reference>
<name>A0A5B2VS83_9HYPH</name>
<feature type="region of interest" description="Disordered" evidence="1">
    <location>
        <begin position="19"/>
        <end position="41"/>
    </location>
</feature>
<dbReference type="EMBL" id="VUOA01000009">
    <property type="protein sequence ID" value="KAA2241102.1"/>
    <property type="molecule type" value="Genomic_DNA"/>
</dbReference>
<dbReference type="SUPFAM" id="SSF102588">
    <property type="entry name" value="LmbE-like"/>
    <property type="match status" value="1"/>
</dbReference>
<dbReference type="GO" id="GO:0016811">
    <property type="term" value="F:hydrolase activity, acting on carbon-nitrogen (but not peptide) bonds, in linear amides"/>
    <property type="evidence" value="ECO:0007669"/>
    <property type="project" value="TreeGrafter"/>
</dbReference>
<comment type="caution">
    <text evidence="2">The sequence shown here is derived from an EMBL/GenBank/DDBJ whole genome shotgun (WGS) entry which is preliminary data.</text>
</comment>
<accession>A0A5B2VS83</accession>
<evidence type="ECO:0000313" key="2">
    <source>
        <dbReference type="EMBL" id="KAA2241102.1"/>
    </source>
</evidence>
<evidence type="ECO:0000313" key="3">
    <source>
        <dbReference type="Proteomes" id="UP000323142"/>
    </source>
</evidence>
<dbReference type="Proteomes" id="UP000323142">
    <property type="component" value="Unassembled WGS sequence"/>
</dbReference>
<dbReference type="InterPro" id="IPR024078">
    <property type="entry name" value="LmbE-like_dom_sf"/>
</dbReference>
<sequence length="317" mass="34323">MPMHWREFLIHLTLRPSMPPPARPAASLDNYPSERTARQGNGKAGRFLTDLADAARPPINSRSVMLVVAHPDDETIGLGGQLRRLTGIRIVHVTDGAPRSGSDALDRGFSSPADYAATRREELRRAMGLAGIPPTALTSFDVPDQGATAALAQIAQRLAAMMNADRIDVVLTHAFEGGHPDHDACAFAVQAACSLVAARGGLRPQVVEMPYYALAPDGSWRIQAFAEADPDDVTIDLGPAERRAKQAMLDAHATQRSVLALLPPGPERFRISRGHDFTRPPNGGALIYERQHWGMTFPLWRDAVSAARRELGVEACP</sequence>
<dbReference type="InterPro" id="IPR003737">
    <property type="entry name" value="GlcNAc_PI_deacetylase-related"/>
</dbReference>
<dbReference type="Pfam" id="PF02585">
    <property type="entry name" value="PIG-L"/>
    <property type="match status" value="1"/>
</dbReference>
<dbReference type="RefSeq" id="WP_149815883.1">
    <property type="nucleotide sequence ID" value="NZ_VUOA01000009.1"/>
</dbReference>
<evidence type="ECO:0000256" key="1">
    <source>
        <dbReference type="SAM" id="MobiDB-lite"/>
    </source>
</evidence>
<organism evidence="2 3">
    <name type="scientific">Salinarimonas soli</name>
    <dbReference type="NCBI Taxonomy" id="1638099"/>
    <lineage>
        <taxon>Bacteria</taxon>
        <taxon>Pseudomonadati</taxon>
        <taxon>Pseudomonadota</taxon>
        <taxon>Alphaproteobacteria</taxon>
        <taxon>Hyphomicrobiales</taxon>
        <taxon>Salinarimonadaceae</taxon>
        <taxon>Salinarimonas</taxon>
    </lineage>
</organism>
<dbReference type="PANTHER" id="PTHR12993">
    <property type="entry name" value="N-ACETYLGLUCOSAMINYL-PHOSPHATIDYLINOSITOL DE-N-ACETYLASE-RELATED"/>
    <property type="match status" value="1"/>
</dbReference>